<reference evidence="1 2" key="1">
    <citation type="journal article" date="2020" name="Nat. Food">
        <title>A phased Vanilla planifolia genome enables genetic improvement of flavour and production.</title>
        <authorList>
            <person name="Hasing T."/>
            <person name="Tang H."/>
            <person name="Brym M."/>
            <person name="Khazi F."/>
            <person name="Huang T."/>
            <person name="Chambers A.H."/>
        </authorList>
    </citation>
    <scope>NUCLEOTIDE SEQUENCE [LARGE SCALE GENOMIC DNA]</scope>
    <source>
        <tissue evidence="1">Leaf</tissue>
    </source>
</reference>
<name>A0A835UHZ2_VANPL</name>
<comment type="caution">
    <text evidence="1">The sequence shown here is derived from an EMBL/GenBank/DDBJ whole genome shotgun (WGS) entry which is preliminary data.</text>
</comment>
<proteinExistence type="predicted"/>
<dbReference type="EMBL" id="JADCNM010000011">
    <property type="protein sequence ID" value="KAG0462068.1"/>
    <property type="molecule type" value="Genomic_DNA"/>
</dbReference>
<sequence length="115" mass="12724">MPSFSMATTSSKFSSTPAVALLIPCSSLTFIFLLSFLQQLSPLREVTSSHISLQLPSQLNRNTAVVLQVFLALDFVILIKHAEAETLFVFLFKEILPHCCKFASASSLRYYSTSS</sequence>
<protein>
    <submittedName>
        <fullName evidence="1">Uncharacterized protein</fullName>
    </submittedName>
</protein>
<dbReference type="AlphaFoldDB" id="A0A835UHZ2"/>
<organism evidence="1 2">
    <name type="scientific">Vanilla planifolia</name>
    <name type="common">Vanilla</name>
    <dbReference type="NCBI Taxonomy" id="51239"/>
    <lineage>
        <taxon>Eukaryota</taxon>
        <taxon>Viridiplantae</taxon>
        <taxon>Streptophyta</taxon>
        <taxon>Embryophyta</taxon>
        <taxon>Tracheophyta</taxon>
        <taxon>Spermatophyta</taxon>
        <taxon>Magnoliopsida</taxon>
        <taxon>Liliopsida</taxon>
        <taxon>Asparagales</taxon>
        <taxon>Orchidaceae</taxon>
        <taxon>Vanilloideae</taxon>
        <taxon>Vanilleae</taxon>
        <taxon>Vanilla</taxon>
    </lineage>
</organism>
<gene>
    <name evidence="1" type="ORF">HPP92_020544</name>
</gene>
<dbReference type="Proteomes" id="UP000639772">
    <property type="component" value="Chromosome 11"/>
</dbReference>
<evidence type="ECO:0000313" key="1">
    <source>
        <dbReference type="EMBL" id="KAG0462068.1"/>
    </source>
</evidence>
<evidence type="ECO:0000313" key="2">
    <source>
        <dbReference type="Proteomes" id="UP000639772"/>
    </source>
</evidence>
<accession>A0A835UHZ2</accession>